<dbReference type="EMBL" id="SGXA01000002">
    <property type="protein sequence ID" value="RZS70699.1"/>
    <property type="molecule type" value="Genomic_DNA"/>
</dbReference>
<feature type="transmembrane region" description="Helical" evidence="7">
    <location>
        <begin position="148"/>
        <end position="169"/>
    </location>
</feature>
<evidence type="ECO:0000256" key="7">
    <source>
        <dbReference type="SAM" id="Phobius"/>
    </source>
</evidence>
<dbReference type="Proteomes" id="UP000293874">
    <property type="component" value="Unassembled WGS sequence"/>
</dbReference>
<keyword evidence="6 7" id="KW-0472">Membrane</keyword>
<dbReference type="Pfam" id="PF03601">
    <property type="entry name" value="Cons_hypoth698"/>
    <property type="match status" value="1"/>
</dbReference>
<evidence type="ECO:0000256" key="1">
    <source>
        <dbReference type="ARBA" id="ARBA00004651"/>
    </source>
</evidence>
<evidence type="ECO:0000313" key="8">
    <source>
        <dbReference type="EMBL" id="RZS70699.1"/>
    </source>
</evidence>
<feature type="transmembrane region" description="Helical" evidence="7">
    <location>
        <begin position="22"/>
        <end position="52"/>
    </location>
</feature>
<feature type="transmembrane region" description="Helical" evidence="7">
    <location>
        <begin position="91"/>
        <end position="109"/>
    </location>
</feature>
<feature type="transmembrane region" description="Helical" evidence="7">
    <location>
        <begin position="64"/>
        <end position="85"/>
    </location>
</feature>
<dbReference type="PANTHER" id="PTHR30106">
    <property type="entry name" value="INNER MEMBRANE PROTEIN YEIH-RELATED"/>
    <property type="match status" value="1"/>
</dbReference>
<comment type="subcellular location">
    <subcellularLocation>
        <location evidence="1">Cell membrane</location>
        <topology evidence="1">Multi-pass membrane protein</topology>
    </subcellularLocation>
</comment>
<reference evidence="8 9" key="1">
    <citation type="submission" date="2019-02" db="EMBL/GenBank/DDBJ databases">
        <title>Genomic Encyclopedia of Type Strains, Phase IV (KMG-IV): sequencing the most valuable type-strain genomes for metagenomic binning, comparative biology and taxonomic classification.</title>
        <authorList>
            <person name="Goeker M."/>
        </authorList>
    </citation>
    <scope>NUCLEOTIDE SEQUENCE [LARGE SCALE GENOMIC DNA]</scope>
    <source>
        <strain evidence="8 9">DSM 18116</strain>
    </source>
</reference>
<dbReference type="RefSeq" id="WP_130541166.1">
    <property type="nucleotide sequence ID" value="NZ_CP042431.1"/>
</dbReference>
<evidence type="ECO:0000256" key="4">
    <source>
        <dbReference type="ARBA" id="ARBA00022692"/>
    </source>
</evidence>
<comment type="similarity">
    <text evidence="2">Belongs to the UPF0324 family.</text>
</comment>
<feature type="transmembrane region" description="Helical" evidence="7">
    <location>
        <begin position="215"/>
        <end position="232"/>
    </location>
</feature>
<keyword evidence="3" id="KW-1003">Cell membrane</keyword>
<sequence>MDRTRPVPGRKFLDMQFSAREIIFIIIAVLCCTNLISAPVALLLGLLVAQLVGHPWLHLNHKVTHWLLQISVVGLGFGMNAHAAIEAGRAGFGITVVSIVATLGIGLLLGRWMRIDKKTACLIATGTAICGGSAIAAVAPAIDAKDKQISVALGTVFILNAVALFIFPVTGHLLGLSQMQFGTWAAIAIHDTSSVVGAGSRYGPQALEVATTVKLARALWIIPVSIIASFAFRKKGQKIQIPWFIGLFILAMLGNTFIPAVQTFSPYATIIAKAGLTLTLFLIGSGLSRDVLRSVGIRPMVQGLITWASIAAATLWFIYYFV</sequence>
<keyword evidence="5 7" id="KW-1133">Transmembrane helix</keyword>
<feature type="transmembrane region" description="Helical" evidence="7">
    <location>
        <begin position="304"/>
        <end position="321"/>
    </location>
</feature>
<gene>
    <name evidence="8" type="ORF">EV199_2592</name>
</gene>
<proteinExistence type="inferred from homology"/>
<dbReference type="PANTHER" id="PTHR30106:SF1">
    <property type="entry name" value="UPF0324 MEMBRANE PROTEIN FN0533"/>
    <property type="match status" value="1"/>
</dbReference>
<comment type="caution">
    <text evidence="8">The sequence shown here is derived from an EMBL/GenBank/DDBJ whole genome shotgun (WGS) entry which is preliminary data.</text>
</comment>
<evidence type="ECO:0000256" key="6">
    <source>
        <dbReference type="ARBA" id="ARBA00023136"/>
    </source>
</evidence>
<dbReference type="OrthoDB" id="9811391at2"/>
<evidence type="ECO:0000256" key="5">
    <source>
        <dbReference type="ARBA" id="ARBA00022989"/>
    </source>
</evidence>
<feature type="transmembrane region" description="Helical" evidence="7">
    <location>
        <begin position="264"/>
        <end position="283"/>
    </location>
</feature>
<evidence type="ECO:0000313" key="9">
    <source>
        <dbReference type="Proteomes" id="UP000293874"/>
    </source>
</evidence>
<feature type="transmembrane region" description="Helical" evidence="7">
    <location>
        <begin position="121"/>
        <end position="142"/>
    </location>
</feature>
<keyword evidence="9" id="KW-1185">Reference proteome</keyword>
<feature type="transmembrane region" description="Helical" evidence="7">
    <location>
        <begin position="239"/>
        <end position="258"/>
    </location>
</feature>
<evidence type="ECO:0000256" key="2">
    <source>
        <dbReference type="ARBA" id="ARBA00007977"/>
    </source>
</evidence>
<protein>
    <submittedName>
        <fullName evidence="8">Putative integral membrane protein (TIGR00698 family)</fullName>
    </submittedName>
</protein>
<dbReference type="InterPro" id="IPR018383">
    <property type="entry name" value="UPF0324_pro"/>
</dbReference>
<accession>A0A4Q7MS58</accession>
<name>A0A4Q7MS58_9BACT</name>
<keyword evidence="4 7" id="KW-0812">Transmembrane</keyword>
<dbReference type="AlphaFoldDB" id="A0A4Q7MS58"/>
<evidence type="ECO:0000256" key="3">
    <source>
        <dbReference type="ARBA" id="ARBA00022475"/>
    </source>
</evidence>
<dbReference type="GO" id="GO:0005886">
    <property type="term" value="C:plasma membrane"/>
    <property type="evidence" value="ECO:0007669"/>
    <property type="project" value="UniProtKB-SubCell"/>
</dbReference>
<organism evidence="8 9">
    <name type="scientific">Pseudobacter ginsenosidimutans</name>
    <dbReference type="NCBI Taxonomy" id="661488"/>
    <lineage>
        <taxon>Bacteria</taxon>
        <taxon>Pseudomonadati</taxon>
        <taxon>Bacteroidota</taxon>
        <taxon>Chitinophagia</taxon>
        <taxon>Chitinophagales</taxon>
        <taxon>Chitinophagaceae</taxon>
        <taxon>Pseudobacter</taxon>
    </lineage>
</organism>